<keyword evidence="13 16" id="KW-0012">Acyltransferase</keyword>
<evidence type="ECO:0000256" key="12">
    <source>
        <dbReference type="ARBA" id="ARBA00023288"/>
    </source>
</evidence>
<reference evidence="18" key="2">
    <citation type="submission" date="2025-09" db="UniProtKB">
        <authorList>
            <consortium name="Ensembl"/>
        </authorList>
    </citation>
    <scope>IDENTIFICATION</scope>
</reference>
<evidence type="ECO:0000256" key="2">
    <source>
        <dbReference type="ARBA" id="ARBA00004653"/>
    </source>
</evidence>
<comment type="subcellular location">
    <subcellularLocation>
        <location evidence="1">Cytoplasmic vesicle membrane</location>
        <topology evidence="1">Multi-pass membrane protein</topology>
    </subcellularLocation>
    <subcellularLocation>
        <location evidence="2">Golgi apparatus membrane</location>
        <topology evidence="2">Multi-pass membrane protein</topology>
    </subcellularLocation>
</comment>
<dbReference type="PANTHER" id="PTHR24161:SF18">
    <property type="entry name" value="PALMITOYLTRANSFERASE ZDHHC17"/>
    <property type="match status" value="1"/>
</dbReference>
<dbReference type="GO" id="GO:0019706">
    <property type="term" value="F:protein-cysteine S-palmitoyltransferase activity"/>
    <property type="evidence" value="ECO:0007669"/>
    <property type="project" value="UniProtKB-EC"/>
</dbReference>
<comment type="similarity">
    <text evidence="3">Belongs to the DHHC palmitoyltransferase family. AKR/ZDHHC17 subfamily.</text>
</comment>
<dbReference type="InterPro" id="IPR036770">
    <property type="entry name" value="Ankyrin_rpt-contain_sf"/>
</dbReference>
<accession>A0A671T748</accession>
<evidence type="ECO:0000256" key="15">
    <source>
        <dbReference type="PROSITE-ProRule" id="PRU00023"/>
    </source>
</evidence>
<dbReference type="SMART" id="SM00248">
    <property type="entry name" value="ANK"/>
    <property type="match status" value="6"/>
</dbReference>
<feature type="transmembrane region" description="Helical" evidence="16">
    <location>
        <begin position="295"/>
        <end position="311"/>
    </location>
</feature>
<feature type="domain" description="Palmitoyltransferase DHHC" evidence="17">
    <location>
        <begin position="410"/>
        <end position="541"/>
    </location>
</feature>
<dbReference type="FunFam" id="1.25.40.20:FF:000035">
    <property type="entry name" value="Palmitoyltransferase"/>
    <property type="match status" value="1"/>
</dbReference>
<evidence type="ECO:0000256" key="9">
    <source>
        <dbReference type="ARBA" id="ARBA00023043"/>
    </source>
</evidence>
<evidence type="ECO:0000256" key="4">
    <source>
        <dbReference type="ARBA" id="ARBA00022679"/>
    </source>
</evidence>
<reference evidence="18" key="1">
    <citation type="submission" date="2025-08" db="UniProtKB">
        <authorList>
            <consortium name="Ensembl"/>
        </authorList>
    </citation>
    <scope>IDENTIFICATION</scope>
</reference>
<keyword evidence="7 16" id="KW-1133">Transmembrane helix</keyword>
<dbReference type="SUPFAM" id="SSF48403">
    <property type="entry name" value="Ankyrin repeat"/>
    <property type="match status" value="1"/>
</dbReference>
<dbReference type="Ensembl" id="ENSSANT00000110753.1">
    <property type="protein sequence ID" value="ENSSANP00000104363.1"/>
    <property type="gene ID" value="ENSSANG00000051104.1"/>
</dbReference>
<evidence type="ECO:0000256" key="13">
    <source>
        <dbReference type="ARBA" id="ARBA00023315"/>
    </source>
</evidence>
<dbReference type="Gene3D" id="1.25.40.20">
    <property type="entry name" value="Ankyrin repeat-containing domain"/>
    <property type="match status" value="1"/>
</dbReference>
<evidence type="ECO:0000256" key="11">
    <source>
        <dbReference type="ARBA" id="ARBA00023139"/>
    </source>
</evidence>
<gene>
    <name evidence="18" type="primary">LOC107658960</name>
</gene>
<feature type="transmembrane region" description="Helical" evidence="16">
    <location>
        <begin position="514"/>
        <end position="535"/>
    </location>
</feature>
<feature type="repeat" description="ANK" evidence="15">
    <location>
        <begin position="79"/>
        <end position="111"/>
    </location>
</feature>
<dbReference type="GO" id="GO:0000139">
    <property type="term" value="C:Golgi membrane"/>
    <property type="evidence" value="ECO:0007669"/>
    <property type="project" value="UniProtKB-SubCell"/>
</dbReference>
<keyword evidence="12" id="KW-0449">Lipoprotein</keyword>
<evidence type="ECO:0000256" key="14">
    <source>
        <dbReference type="ARBA" id="ARBA00023329"/>
    </source>
</evidence>
<feature type="repeat" description="ANK" evidence="15">
    <location>
        <begin position="214"/>
        <end position="246"/>
    </location>
</feature>
<evidence type="ECO:0000256" key="6">
    <source>
        <dbReference type="ARBA" id="ARBA00022737"/>
    </source>
</evidence>
<evidence type="ECO:0000256" key="16">
    <source>
        <dbReference type="RuleBase" id="RU079119"/>
    </source>
</evidence>
<organism evidence="18 19">
    <name type="scientific">Sinocyclocheilus anshuiensis</name>
    <dbReference type="NCBI Taxonomy" id="1608454"/>
    <lineage>
        <taxon>Eukaryota</taxon>
        <taxon>Metazoa</taxon>
        <taxon>Chordata</taxon>
        <taxon>Craniata</taxon>
        <taxon>Vertebrata</taxon>
        <taxon>Euteleostomi</taxon>
        <taxon>Actinopterygii</taxon>
        <taxon>Neopterygii</taxon>
        <taxon>Teleostei</taxon>
        <taxon>Ostariophysi</taxon>
        <taxon>Cypriniformes</taxon>
        <taxon>Cyprinidae</taxon>
        <taxon>Cyprininae</taxon>
        <taxon>Sinocyclocheilus</taxon>
    </lineage>
</organism>
<keyword evidence="19" id="KW-1185">Reference proteome</keyword>
<evidence type="ECO:0000256" key="5">
    <source>
        <dbReference type="ARBA" id="ARBA00022692"/>
    </source>
</evidence>
<dbReference type="InterPro" id="IPR002110">
    <property type="entry name" value="Ankyrin_rpt"/>
</dbReference>
<feature type="repeat" description="ANK" evidence="15">
    <location>
        <begin position="146"/>
        <end position="178"/>
    </location>
</feature>
<dbReference type="Pfam" id="PF12796">
    <property type="entry name" value="Ank_2"/>
    <property type="match status" value="2"/>
</dbReference>
<keyword evidence="6" id="KW-0677">Repeat</keyword>
<dbReference type="PANTHER" id="PTHR24161">
    <property type="entry name" value="ANK_REP_REGION DOMAIN-CONTAINING PROTEIN-RELATED"/>
    <property type="match status" value="1"/>
</dbReference>
<dbReference type="Proteomes" id="UP000472260">
    <property type="component" value="Unassembled WGS sequence"/>
</dbReference>
<dbReference type="AlphaFoldDB" id="A0A671T748"/>
<sequence length="641" mass="73392">MADALDEFKKETGCVPILHPEEIKPQSHYNHDYSESVSRKSHVDDYSTWDIIKATQYGIFERCRELVEAGYDVRQPDKENVTLLHWAAINNRIDLVKYYISKGAIVDQLGGDLNSTPLHWATRQGHLSMVVQLMKYGADPSLIDGEGCSCVHLATQFGHTSIVAYLIAKGQDVDMMDQNGMTPLMWAAYRMHSVDPTRLLLTFNVSVNLGDKYHKNTALHWAVLAGNTTVISLLLEANANVDTQNIKGETPLDLAKQRKNVWMINHLQEARQAKGYDSPSYLKRLKMDKEFRQKVMLGTPFLVIWLVGFIADLDIDSWLIKGVMYAAMWLVVQFLSKSFFDHSMHSALPLGIYLATKFWMYITWFYCLALFYNFGKSWKSDPGIIKASEEQKKKTIVELAETGSLDLSIFCSTCLIRKPIRSKHCAVCNRCIAKFDHHCPWVGNCVGSGNHRYFMGYLFFLLCMICWMIYGCICYWRIHCATSYTKDGFWIYITQIATCSPWMFWMFLNSLFHFMWVAVLIMCQLYQIAVLGITTNERMNARRYKHFKVTATSIESPFKKAPLSFSSENEKMLCCFLFVSLQTIVELAETGSLDLSIFCSTCLVIMTLFYSAHRCLNTVSVGKLITQKSDLHCNFHRGARA</sequence>
<keyword evidence="8" id="KW-0333">Golgi apparatus</keyword>
<feature type="transmembrane region" description="Helical" evidence="16">
    <location>
        <begin position="454"/>
        <end position="476"/>
    </location>
</feature>
<dbReference type="Pfam" id="PF01529">
    <property type="entry name" value="DHHC"/>
    <property type="match status" value="1"/>
</dbReference>
<keyword evidence="9 15" id="KW-0040">ANK repeat</keyword>
<comment type="domain">
    <text evidence="16">The DHHC domain is required for palmitoyltransferase activity.</text>
</comment>
<evidence type="ECO:0000256" key="8">
    <source>
        <dbReference type="ARBA" id="ARBA00023034"/>
    </source>
</evidence>
<feature type="transmembrane region" description="Helical" evidence="16">
    <location>
        <begin position="317"/>
        <end position="335"/>
    </location>
</feature>
<evidence type="ECO:0000313" key="19">
    <source>
        <dbReference type="Proteomes" id="UP000472260"/>
    </source>
</evidence>
<keyword evidence="11" id="KW-0564">Palmitate</keyword>
<evidence type="ECO:0000313" key="18">
    <source>
        <dbReference type="Ensembl" id="ENSSANP00000104363.1"/>
    </source>
</evidence>
<feature type="repeat" description="ANK" evidence="15">
    <location>
        <begin position="179"/>
        <end position="212"/>
    </location>
</feature>
<feature type="transmembrane region" description="Helical" evidence="16">
    <location>
        <begin position="347"/>
        <end position="372"/>
    </location>
</feature>
<name>A0A671T748_9TELE</name>
<evidence type="ECO:0000256" key="1">
    <source>
        <dbReference type="ARBA" id="ARBA00004439"/>
    </source>
</evidence>
<dbReference type="EC" id="2.3.1.225" evidence="16"/>
<proteinExistence type="inferred from homology"/>
<dbReference type="GO" id="GO:0030659">
    <property type="term" value="C:cytoplasmic vesicle membrane"/>
    <property type="evidence" value="ECO:0007669"/>
    <property type="project" value="UniProtKB-SubCell"/>
</dbReference>
<dbReference type="PROSITE" id="PS50216">
    <property type="entry name" value="DHHC"/>
    <property type="match status" value="1"/>
</dbReference>
<evidence type="ECO:0000256" key="7">
    <source>
        <dbReference type="ARBA" id="ARBA00022989"/>
    </source>
</evidence>
<keyword evidence="5 16" id="KW-0812">Transmembrane</keyword>
<dbReference type="PROSITE" id="PS50297">
    <property type="entry name" value="ANK_REP_REGION"/>
    <property type="match status" value="4"/>
</dbReference>
<keyword evidence="14" id="KW-0968">Cytoplasmic vesicle</keyword>
<dbReference type="PROSITE" id="PS50088">
    <property type="entry name" value="ANK_REPEAT"/>
    <property type="match status" value="5"/>
</dbReference>
<evidence type="ECO:0000259" key="17">
    <source>
        <dbReference type="Pfam" id="PF01529"/>
    </source>
</evidence>
<feature type="transmembrane region" description="Helical" evidence="16">
    <location>
        <begin position="488"/>
        <end position="508"/>
    </location>
</feature>
<keyword evidence="10 16" id="KW-0472">Membrane</keyword>
<evidence type="ECO:0000256" key="10">
    <source>
        <dbReference type="ARBA" id="ARBA00023136"/>
    </source>
</evidence>
<comment type="catalytic activity">
    <reaction evidence="16">
        <text>L-cysteinyl-[protein] + hexadecanoyl-CoA = S-hexadecanoyl-L-cysteinyl-[protein] + CoA</text>
        <dbReference type="Rhea" id="RHEA:36683"/>
        <dbReference type="Rhea" id="RHEA-COMP:10131"/>
        <dbReference type="Rhea" id="RHEA-COMP:11032"/>
        <dbReference type="ChEBI" id="CHEBI:29950"/>
        <dbReference type="ChEBI" id="CHEBI:57287"/>
        <dbReference type="ChEBI" id="CHEBI:57379"/>
        <dbReference type="ChEBI" id="CHEBI:74151"/>
        <dbReference type="EC" id="2.3.1.225"/>
    </reaction>
</comment>
<evidence type="ECO:0000256" key="3">
    <source>
        <dbReference type="ARBA" id="ARBA00010104"/>
    </source>
</evidence>
<dbReference type="Pfam" id="PF13637">
    <property type="entry name" value="Ank_4"/>
    <property type="match status" value="1"/>
</dbReference>
<feature type="repeat" description="ANK" evidence="15">
    <location>
        <begin position="113"/>
        <end position="145"/>
    </location>
</feature>
<keyword evidence="4 16" id="KW-0808">Transferase</keyword>
<protein>
    <recommendedName>
        <fullName evidence="16">Palmitoyltransferase</fullName>
        <ecNumber evidence="16">2.3.1.225</ecNumber>
    </recommendedName>
</protein>
<dbReference type="InterPro" id="IPR001594">
    <property type="entry name" value="Palmitoyltrfase_DHHC"/>
</dbReference>